<geneLocation type="plasmid" evidence="1">
    <name>pRp12D01</name>
</geneLocation>
<evidence type="ECO:0000313" key="1">
    <source>
        <dbReference type="EMBL" id="ACS66029.1"/>
    </source>
</evidence>
<dbReference type="KEGG" id="rpf:Rpic12D_4794"/>
<protein>
    <submittedName>
        <fullName evidence="1">Uncharacterized protein</fullName>
    </submittedName>
</protein>
<accession>C6BPA5</accession>
<organism evidence="1">
    <name type="scientific">Ralstonia pickettii (strain 12D)</name>
    <dbReference type="NCBI Taxonomy" id="428406"/>
    <lineage>
        <taxon>Bacteria</taxon>
        <taxon>Pseudomonadati</taxon>
        <taxon>Pseudomonadota</taxon>
        <taxon>Betaproteobacteria</taxon>
        <taxon>Burkholderiales</taxon>
        <taxon>Burkholderiaceae</taxon>
        <taxon>Ralstonia</taxon>
    </lineage>
</organism>
<keyword evidence="1" id="KW-0614">Plasmid</keyword>
<dbReference type="HOGENOM" id="CLU_2510308_0_0_4"/>
<proteinExistence type="predicted"/>
<sequence length="85" mass="8965">MKAKNNAALTFGLLMVLVLCTLKTPGMGLTHVVMQAAAGVTAYYFMKHFCDFLGSVFVGTKDANSEKAEGTVGGTFGDRIQGESV</sequence>
<dbReference type="EMBL" id="CP001646">
    <property type="protein sequence ID" value="ACS66029.1"/>
    <property type="molecule type" value="Genomic_DNA"/>
</dbReference>
<gene>
    <name evidence="1" type="ordered locus">Rpic12D_4794</name>
</gene>
<reference evidence="1" key="1">
    <citation type="submission" date="2009-06" db="EMBL/GenBank/DDBJ databases">
        <title>Complete sequence plasmid 1 of Ralstonia pickettii 12D.</title>
        <authorList>
            <consortium name="US DOE Joint Genome Institute"/>
            <person name="Lucas S."/>
            <person name="Copeland A."/>
            <person name="Lapidus A."/>
            <person name="Glavina del Rio T."/>
            <person name="Dalin E."/>
            <person name="Tice H."/>
            <person name="Bruce D."/>
            <person name="Goodwin L."/>
            <person name="Pitluck S."/>
            <person name="Sims D."/>
            <person name="Meincke L."/>
            <person name="Brettin T."/>
            <person name="Detter J.C."/>
            <person name="Han C."/>
            <person name="Larimer F."/>
            <person name="Land M."/>
            <person name="Hauser L."/>
            <person name="Kyrpides N."/>
            <person name="Ovchinnikova G."/>
            <person name="Marsh T."/>
            <person name="Richardson P."/>
        </authorList>
    </citation>
    <scope>NUCLEOTIDE SEQUENCE [LARGE SCALE GENOMIC DNA]</scope>
    <source>
        <strain evidence="1">12D</strain>
        <plasmid>12D</plasmid>
        <plasmid evidence="1">pRp12D01</plasmid>
    </source>
</reference>
<dbReference type="AlphaFoldDB" id="C6BPA5"/>
<name>C6BPA5_RALP1</name>